<comment type="caution">
    <text evidence="2">The sequence shown here is derived from an EMBL/GenBank/DDBJ whole genome shotgun (WGS) entry which is preliminary data.</text>
</comment>
<dbReference type="eggNOG" id="ENOG502SWED">
    <property type="taxonomic scope" value="Eukaryota"/>
</dbReference>
<dbReference type="VEuPathDB" id="PiroplasmaDB:BBOV_III004810"/>
<dbReference type="OMA" id="WNQFMYE"/>
<dbReference type="EMBL" id="AAXT01000001">
    <property type="protein sequence ID" value="EDO08044.1"/>
    <property type="molecule type" value="Genomic_DNA"/>
</dbReference>
<reference evidence="3" key="3">
    <citation type="journal article" date="2021" name="Int. J. Parasitol.">
        <title>Comparative analysis of gene expression between Babesia bovis blood stages and kinetes allowed by improved genome annotation.</title>
        <authorList>
            <person name="Ueti M.W."/>
            <person name="Johnson W.C."/>
            <person name="Kappmeyer L.S."/>
            <person name="Herndon D.R."/>
            <person name="Mousel M.R."/>
            <person name="Reif K.E."/>
            <person name="Taus N.S."/>
            <person name="Ifeonu O.O."/>
            <person name="Silva J.C."/>
            <person name="Suarez C.E."/>
            <person name="Brayton K.A."/>
        </authorList>
    </citation>
    <scope>NUCLEOTIDE SEQUENCE [LARGE SCALE GENOMIC DNA]</scope>
</reference>
<gene>
    <name evidence="2" type="ORF">BBOV_III004810</name>
</gene>
<protein>
    <recommendedName>
        <fullName evidence="4">RAP domain-containing protein</fullName>
    </recommendedName>
</protein>
<feature type="compositionally biased region" description="Polar residues" evidence="1">
    <location>
        <begin position="220"/>
        <end position="237"/>
    </location>
</feature>
<evidence type="ECO:0008006" key="4">
    <source>
        <dbReference type="Google" id="ProtNLM"/>
    </source>
</evidence>
<dbReference type="AlphaFoldDB" id="A7ANB0"/>
<dbReference type="KEGG" id="bbo:BBOV_III004810"/>
<evidence type="ECO:0000256" key="1">
    <source>
        <dbReference type="SAM" id="MobiDB-lite"/>
    </source>
</evidence>
<reference evidence="2 3" key="1">
    <citation type="journal article" date="2007" name="PLoS Pathog.">
        <title>Genome sequence of Babesia bovis and comparative analysis of apicomplexan hemoprotozoa.</title>
        <authorList>
            <person name="Brayton K.A."/>
            <person name="Lau A.O.T."/>
            <person name="Herndon D.R."/>
            <person name="Hannick L."/>
            <person name="Kappmeyer L.S."/>
            <person name="Berens S.J."/>
            <person name="Bidwell S.L."/>
            <person name="Brown W.C."/>
            <person name="Crabtree J."/>
            <person name="Fadrosh D."/>
            <person name="Feldblum T."/>
            <person name="Forberger H.A."/>
            <person name="Haas B.J."/>
            <person name="Howell J.M."/>
            <person name="Khouri H."/>
            <person name="Koo H."/>
            <person name="Mann D.J."/>
            <person name="Norimine J."/>
            <person name="Paulsen I.T."/>
            <person name="Radune D."/>
            <person name="Ren Q."/>
            <person name="Smith R.K. Jr."/>
            <person name="Suarez C.E."/>
            <person name="White O."/>
            <person name="Wortman J.R."/>
            <person name="Knowles D.P. Jr."/>
            <person name="McElwain T.F."/>
            <person name="Nene V.M."/>
        </authorList>
    </citation>
    <scope>NUCLEOTIDE SEQUENCE [LARGE SCALE GENOMIC DNA]</scope>
    <source>
        <strain evidence="2">T2Bo</strain>
    </source>
</reference>
<dbReference type="RefSeq" id="XP_001611612.1">
    <property type="nucleotide sequence ID" value="XM_001611562.1"/>
</dbReference>
<dbReference type="GeneID" id="5479861"/>
<proteinExistence type="predicted"/>
<evidence type="ECO:0000313" key="2">
    <source>
        <dbReference type="EMBL" id="EDO08044.1"/>
    </source>
</evidence>
<sequence>MKAGRRAINSSRGRVFQAPIAKRIAGLSCLDLRKDIVESSRKHIRMRSVWHQYVQEVCKRMNNVESDNEASEQDKFTPTDISLILSAFASARKHDTRLFNILLEAVDSSIDGYYLRDFAVLYNALAKVGVRADEMINSFSVSIENKLTAKSSEKDLALLLNALLELNVRDIHGIFVKTSLIISSRIKYIANCHTLTLLLYSYSRYKGFVPRISLGPETSNSGLGDGNVDSSNLSGTHQEAVDHRDTSSPEETLITETTLSLLGRCADLMLSMQATDILYYYKSALNLIYKHDTGIKQHLYASIANIHKAHIRISERLLEFETRELVTLLQRLQQSLSMLEDTDPDSPLWPVNNEIQTRVPQLEECVRNELAYRTSTMSFTEALGYLKCLPDDDHRSALVYRRLCYKLNKIVDMTSWDSCNKTDLWELATCLYRRSVLYSSTELQQLVVALNRSITGTLKLKEVDLLCKLSAKVGAKSTPLQKKVMSVLCRADCLQPTQAASMVFNLVALGYIQGLEQILAACANINSPEEALMVLSAAAILKVNGLINVDSSLLESMIHIVNGTELSNDRSKNLVALLRVTGIANIHWYQGPYRMYPRMVAPDKHVVTRSVDLKRGNVIVNADVISVECCTMEIQEALQEFVKKFDTGTRVLRDYNADGIIVPIVVRLPTKDKVAIFLMVNDCYSGARQMLRLDAYTQLRLLRQRGIQAVCCRAEEWLTSDRTQYIARLVERCHHVAKEESHTDRDLSIEKDTRAVIPNTTSAIDSFSRLRMLVENNVTSIHK</sequence>
<organism evidence="2 3">
    <name type="scientific">Babesia bovis</name>
    <dbReference type="NCBI Taxonomy" id="5865"/>
    <lineage>
        <taxon>Eukaryota</taxon>
        <taxon>Sar</taxon>
        <taxon>Alveolata</taxon>
        <taxon>Apicomplexa</taxon>
        <taxon>Aconoidasida</taxon>
        <taxon>Piroplasmida</taxon>
        <taxon>Babesiidae</taxon>
        <taxon>Babesia</taxon>
    </lineage>
</organism>
<dbReference type="InParanoid" id="A7ANB0"/>
<dbReference type="Proteomes" id="UP000002173">
    <property type="component" value="Unassembled WGS sequence"/>
</dbReference>
<feature type="region of interest" description="Disordered" evidence="1">
    <location>
        <begin position="220"/>
        <end position="251"/>
    </location>
</feature>
<accession>A7ANB0</accession>
<name>A7ANB0_BABBO</name>
<reference evidence="3" key="2">
    <citation type="journal article" date="2020" name="Data Brief">
        <title>Transcriptome dataset of Babesia bovis life stages within vertebrate and invertebrate hosts.</title>
        <authorList>
            <person name="Ueti M.W."/>
            <person name="Johnson W.C."/>
            <person name="Kappmeyer L.S."/>
            <person name="Herndon D.R."/>
            <person name="Mousel M.R."/>
            <person name="Reif K.E."/>
            <person name="Taus N.S."/>
            <person name="Ifeonu O.O."/>
            <person name="Silva J.C."/>
            <person name="Suarez C.E."/>
            <person name="Brayton K.A."/>
        </authorList>
    </citation>
    <scope>NUCLEOTIDE SEQUENCE [LARGE SCALE GENOMIC DNA]</scope>
</reference>
<keyword evidence="3" id="KW-1185">Reference proteome</keyword>
<evidence type="ECO:0000313" key="3">
    <source>
        <dbReference type="Proteomes" id="UP000002173"/>
    </source>
</evidence>